<evidence type="ECO:0000313" key="1">
    <source>
        <dbReference type="EMBL" id="MFD0789255.1"/>
    </source>
</evidence>
<accession>A0ABW3AEG8</accession>
<evidence type="ECO:0000313" key="2">
    <source>
        <dbReference type="Proteomes" id="UP001597055"/>
    </source>
</evidence>
<comment type="caution">
    <text evidence="1">The sequence shown here is derived from an EMBL/GenBank/DDBJ whole genome shotgun (WGS) entry which is preliminary data.</text>
</comment>
<dbReference type="RefSeq" id="WP_204980143.1">
    <property type="nucleotide sequence ID" value="NZ_JBHTII010000001.1"/>
</dbReference>
<gene>
    <name evidence="1" type="ORF">ACFQ0P_02505</name>
</gene>
<name>A0ABW3AEG8_9MICO</name>
<organism evidence="1 2">
    <name type="scientific">Microbacterium insulae</name>
    <dbReference type="NCBI Taxonomy" id="483014"/>
    <lineage>
        <taxon>Bacteria</taxon>
        <taxon>Bacillati</taxon>
        <taxon>Actinomycetota</taxon>
        <taxon>Actinomycetes</taxon>
        <taxon>Micrococcales</taxon>
        <taxon>Microbacteriaceae</taxon>
        <taxon>Microbacterium</taxon>
    </lineage>
</organism>
<protein>
    <submittedName>
        <fullName evidence="1">Uncharacterized protein</fullName>
    </submittedName>
</protein>
<proteinExistence type="predicted"/>
<dbReference type="EMBL" id="JBHTII010000001">
    <property type="protein sequence ID" value="MFD0789255.1"/>
    <property type="molecule type" value="Genomic_DNA"/>
</dbReference>
<dbReference type="Proteomes" id="UP001597055">
    <property type="component" value="Unassembled WGS sequence"/>
</dbReference>
<reference evidence="2" key="1">
    <citation type="journal article" date="2019" name="Int. J. Syst. Evol. Microbiol.">
        <title>The Global Catalogue of Microorganisms (GCM) 10K type strain sequencing project: providing services to taxonomists for standard genome sequencing and annotation.</title>
        <authorList>
            <consortium name="The Broad Institute Genomics Platform"/>
            <consortium name="The Broad Institute Genome Sequencing Center for Infectious Disease"/>
            <person name="Wu L."/>
            <person name="Ma J."/>
        </authorList>
    </citation>
    <scope>NUCLEOTIDE SEQUENCE [LARGE SCALE GENOMIC DNA]</scope>
    <source>
        <strain evidence="2">CCUG 54523</strain>
    </source>
</reference>
<keyword evidence="2" id="KW-1185">Reference proteome</keyword>
<sequence>MRAANDDAIRRTVEGAPVDAGGRHRDGLRIVVNVPCAVVPDVFVRGVRNRHELSAKRVGDERSTRNRLDDAIADIAAQFAGDATPGAQPIDPTALHYAALELNGAGVRYFGDICLVIDSEGIDDSQVVLEQNSYNVTRDPLRPDLADDAAVRDALVRMACRWADRAELVARKVLAASPESDERLLTTAAVGRGILEDEEYIEVPLTTAIAPDRIRGARTTGGEAAKELSIAATTATVAPSATDLLWLSSRRRAAQALREHAIPLSIVTHGGRERS</sequence>